<dbReference type="EMBL" id="NKUJ01000092">
    <property type="protein sequence ID" value="RMJ14137.1"/>
    <property type="molecule type" value="Genomic_DNA"/>
</dbReference>
<evidence type="ECO:0000313" key="2">
    <source>
        <dbReference type="EMBL" id="RMJ14137.1"/>
    </source>
</evidence>
<gene>
    <name evidence="2" type="ORF">CDV36_006193</name>
</gene>
<comment type="caution">
    <text evidence="2">The sequence shown here is derived from an EMBL/GenBank/DDBJ whole genome shotgun (WGS) entry which is preliminary data.</text>
</comment>
<reference evidence="2 3" key="1">
    <citation type="submission" date="2017-06" db="EMBL/GenBank/DDBJ databases">
        <title>Comparative genomic analysis of Ambrosia Fusariam Clade fungi.</title>
        <authorList>
            <person name="Stajich J.E."/>
            <person name="Carrillo J."/>
            <person name="Kijimoto T."/>
            <person name="Eskalen A."/>
            <person name="O'Donnell K."/>
            <person name="Kasson M."/>
        </authorList>
    </citation>
    <scope>NUCLEOTIDE SEQUENCE [LARGE SCALE GENOMIC DNA]</scope>
    <source>
        <strain evidence="2">UCR3666</strain>
    </source>
</reference>
<keyword evidence="3" id="KW-1185">Reference proteome</keyword>
<dbReference type="AlphaFoldDB" id="A0A3M2S974"/>
<evidence type="ECO:0000313" key="3">
    <source>
        <dbReference type="Proteomes" id="UP000277212"/>
    </source>
</evidence>
<dbReference type="OrthoDB" id="5101503at2759"/>
<sequence length="89" mass="9843">MSAPYTVQIHQSSKEPSIHSSYSYSSGSYVSSTDSTPRSLSPGEYREYGADKHTTQVAKSGRNTVINHHKVGFEQYSPSPTYSNSYSRS</sequence>
<feature type="compositionally biased region" description="Low complexity" evidence="1">
    <location>
        <begin position="18"/>
        <end position="35"/>
    </location>
</feature>
<feature type="compositionally biased region" description="Basic and acidic residues" evidence="1">
    <location>
        <begin position="44"/>
        <end position="54"/>
    </location>
</feature>
<protein>
    <submittedName>
        <fullName evidence="2">Uncharacterized protein</fullName>
    </submittedName>
</protein>
<organism evidence="2 3">
    <name type="scientific">Fusarium kuroshium</name>
    <dbReference type="NCBI Taxonomy" id="2010991"/>
    <lineage>
        <taxon>Eukaryota</taxon>
        <taxon>Fungi</taxon>
        <taxon>Dikarya</taxon>
        <taxon>Ascomycota</taxon>
        <taxon>Pezizomycotina</taxon>
        <taxon>Sordariomycetes</taxon>
        <taxon>Hypocreomycetidae</taxon>
        <taxon>Hypocreales</taxon>
        <taxon>Nectriaceae</taxon>
        <taxon>Fusarium</taxon>
        <taxon>Fusarium solani species complex</taxon>
    </lineage>
</organism>
<feature type="compositionally biased region" description="Low complexity" evidence="1">
    <location>
        <begin position="76"/>
        <end position="89"/>
    </location>
</feature>
<dbReference type="Proteomes" id="UP000277212">
    <property type="component" value="Unassembled WGS sequence"/>
</dbReference>
<accession>A0A3M2S974</accession>
<evidence type="ECO:0000256" key="1">
    <source>
        <dbReference type="SAM" id="MobiDB-lite"/>
    </source>
</evidence>
<feature type="region of interest" description="Disordered" evidence="1">
    <location>
        <begin position="1"/>
        <end position="89"/>
    </location>
</feature>
<feature type="compositionally biased region" description="Polar residues" evidence="1">
    <location>
        <begin position="55"/>
        <end position="66"/>
    </location>
</feature>
<name>A0A3M2S974_9HYPO</name>
<proteinExistence type="predicted"/>